<dbReference type="GO" id="GO:0005524">
    <property type="term" value="F:ATP binding"/>
    <property type="evidence" value="ECO:0007669"/>
    <property type="project" value="UniProtKB-KW"/>
</dbReference>
<dbReference type="SUPFAM" id="SSF52540">
    <property type="entry name" value="P-loop containing nucleoside triphosphate hydrolases"/>
    <property type="match status" value="1"/>
</dbReference>
<dbReference type="Gene3D" id="1.10.287.890">
    <property type="entry name" value="Crystal structure of tRNA isopentenylpyrophosphate transferase (bh2366) domain"/>
    <property type="match status" value="1"/>
</dbReference>
<evidence type="ECO:0000256" key="1">
    <source>
        <dbReference type="ARBA" id="ARBA00005842"/>
    </source>
</evidence>
<evidence type="ECO:0000256" key="8">
    <source>
        <dbReference type="ARBA" id="ARBA00052386"/>
    </source>
</evidence>
<gene>
    <name evidence="11" type="ORF">Nepgr_004583</name>
</gene>
<comment type="similarity">
    <text evidence="1">Belongs to the IPP transferase family.</text>
</comment>
<proteinExistence type="inferred from homology"/>
<dbReference type="Proteomes" id="UP001279734">
    <property type="component" value="Unassembled WGS sequence"/>
</dbReference>
<dbReference type="GO" id="GO:0052622">
    <property type="term" value="F:ATP/ADP dimethylallyltransferase activity"/>
    <property type="evidence" value="ECO:0007669"/>
    <property type="project" value="UniProtKB-EC"/>
</dbReference>
<dbReference type="GO" id="GO:0009824">
    <property type="term" value="F:AMP dimethylallyltransferase activity"/>
    <property type="evidence" value="ECO:0007669"/>
    <property type="project" value="UniProtKB-ARBA"/>
</dbReference>
<dbReference type="FunFam" id="1.10.287.890:FF:000002">
    <property type="entry name" value="Adenylate isopentenyltransferase 5, chloroplastic"/>
    <property type="match status" value="1"/>
</dbReference>
<dbReference type="Gene3D" id="3.40.50.300">
    <property type="entry name" value="P-loop containing nucleotide triphosphate hydrolases"/>
    <property type="match status" value="1"/>
</dbReference>
<evidence type="ECO:0000256" key="6">
    <source>
        <dbReference type="ARBA" id="ARBA00022946"/>
    </source>
</evidence>
<dbReference type="InterPro" id="IPR027417">
    <property type="entry name" value="P-loop_NTPase"/>
</dbReference>
<comment type="function">
    <text evidence="9">Involved in cytokinin biosynthesis. Catalyzes the transfer of an isopentenyl group from dimethylallyl diphosphate (DMAPP) to ATP and ADP.</text>
</comment>
<sequence length="306" mass="34298">MSLLSANPSFESPRNKVVLILGASGTGKSKLSIDLATHFPAEIINSDKLQVYKGLDITTNKVTQAEQSHVPHHLLGHVTDPEADYTAEDFALDVLSAIEAILTAGRVPIIAGGSNSYIEALVEDPAYQFKERFESLFIWLDVAKPVLDLYVAKRVDDMVRQGVVEEVRGLFDPDADYTKGIRRAIGVPELDRYFKEEPELDEKEKERVLEKAIKETKENTCKLTARQVGKILRLRDERGWKLHRIDATAVFEKSGKEALEEWEALIMQPCLEIVEEFLRGPDSKGEAVDHFFNACSYPGEVKVISN</sequence>
<dbReference type="Pfam" id="PF01715">
    <property type="entry name" value="IPPT"/>
    <property type="match status" value="2"/>
</dbReference>
<evidence type="ECO:0000256" key="7">
    <source>
        <dbReference type="ARBA" id="ARBA00051744"/>
    </source>
</evidence>
<comment type="catalytic activity">
    <reaction evidence="7">
        <text>dimethylallyl diphosphate + ATP = N(6)-(dimethylallyl)adenosine 5'-triphosphate + diphosphate</text>
        <dbReference type="Rhea" id="RHEA:36331"/>
        <dbReference type="ChEBI" id="CHEBI:30616"/>
        <dbReference type="ChEBI" id="CHEBI:33019"/>
        <dbReference type="ChEBI" id="CHEBI:57623"/>
        <dbReference type="ChEBI" id="CHEBI:73532"/>
        <dbReference type="EC" id="2.5.1.112"/>
    </reaction>
</comment>
<organism evidence="11 12">
    <name type="scientific">Nepenthes gracilis</name>
    <name type="common">Slender pitcher plant</name>
    <dbReference type="NCBI Taxonomy" id="150966"/>
    <lineage>
        <taxon>Eukaryota</taxon>
        <taxon>Viridiplantae</taxon>
        <taxon>Streptophyta</taxon>
        <taxon>Embryophyta</taxon>
        <taxon>Tracheophyta</taxon>
        <taxon>Spermatophyta</taxon>
        <taxon>Magnoliopsida</taxon>
        <taxon>eudicotyledons</taxon>
        <taxon>Gunneridae</taxon>
        <taxon>Pentapetalae</taxon>
        <taxon>Caryophyllales</taxon>
        <taxon>Nepenthaceae</taxon>
        <taxon>Nepenthes</taxon>
    </lineage>
</organism>
<dbReference type="EMBL" id="BSYO01000004">
    <property type="protein sequence ID" value="GMH02744.1"/>
    <property type="molecule type" value="Genomic_DNA"/>
</dbReference>
<keyword evidence="5" id="KW-0067">ATP-binding</keyword>
<dbReference type="InterPro" id="IPR039657">
    <property type="entry name" value="Dimethylallyltransferase"/>
</dbReference>
<accession>A0AAD3XFA6</accession>
<dbReference type="AlphaFoldDB" id="A0AAD3XFA6"/>
<evidence type="ECO:0000256" key="3">
    <source>
        <dbReference type="ARBA" id="ARBA00022712"/>
    </source>
</evidence>
<dbReference type="GO" id="GO:0006400">
    <property type="term" value="P:tRNA modification"/>
    <property type="evidence" value="ECO:0007669"/>
    <property type="project" value="TreeGrafter"/>
</dbReference>
<protein>
    <recommendedName>
        <fullName evidence="10">adenylate dimethylallyltransferase (ADP/ATP-dependent)</fullName>
        <ecNumber evidence="10">2.5.1.112</ecNumber>
    </recommendedName>
</protein>
<dbReference type="GO" id="GO:0009691">
    <property type="term" value="P:cytokinin biosynthetic process"/>
    <property type="evidence" value="ECO:0007669"/>
    <property type="project" value="UniProtKB-KW"/>
</dbReference>
<name>A0AAD3XFA6_NEPGR</name>
<keyword evidence="2" id="KW-0808">Transferase</keyword>
<comment type="caution">
    <text evidence="11">The sequence shown here is derived from an EMBL/GenBank/DDBJ whole genome shotgun (WGS) entry which is preliminary data.</text>
</comment>
<dbReference type="PANTHER" id="PTHR11088:SF59">
    <property type="entry name" value="ADENYLATE ISOPENTENYLTRANSFERASE"/>
    <property type="match status" value="1"/>
</dbReference>
<reference evidence="11" key="1">
    <citation type="submission" date="2023-05" db="EMBL/GenBank/DDBJ databases">
        <title>Nepenthes gracilis genome sequencing.</title>
        <authorList>
            <person name="Fukushima K."/>
        </authorList>
    </citation>
    <scope>NUCLEOTIDE SEQUENCE</scope>
    <source>
        <strain evidence="11">SING2019-196</strain>
    </source>
</reference>
<keyword evidence="6" id="KW-0809">Transit peptide</keyword>
<evidence type="ECO:0000256" key="10">
    <source>
        <dbReference type="ARBA" id="ARBA00066838"/>
    </source>
</evidence>
<dbReference type="PANTHER" id="PTHR11088">
    <property type="entry name" value="TRNA DIMETHYLALLYLTRANSFERASE"/>
    <property type="match status" value="1"/>
</dbReference>
<dbReference type="GO" id="GO:0052381">
    <property type="term" value="F:tRNA dimethylallyltransferase activity"/>
    <property type="evidence" value="ECO:0007669"/>
    <property type="project" value="TreeGrafter"/>
</dbReference>
<evidence type="ECO:0000313" key="11">
    <source>
        <dbReference type="EMBL" id="GMH02744.1"/>
    </source>
</evidence>
<evidence type="ECO:0000313" key="12">
    <source>
        <dbReference type="Proteomes" id="UP001279734"/>
    </source>
</evidence>
<dbReference type="GO" id="GO:0005739">
    <property type="term" value="C:mitochondrion"/>
    <property type="evidence" value="ECO:0007669"/>
    <property type="project" value="TreeGrafter"/>
</dbReference>
<keyword evidence="4" id="KW-0547">Nucleotide-binding</keyword>
<keyword evidence="12" id="KW-1185">Reference proteome</keyword>
<evidence type="ECO:0000256" key="5">
    <source>
        <dbReference type="ARBA" id="ARBA00022840"/>
    </source>
</evidence>
<evidence type="ECO:0000256" key="4">
    <source>
        <dbReference type="ARBA" id="ARBA00022741"/>
    </source>
</evidence>
<dbReference type="EC" id="2.5.1.112" evidence="10"/>
<comment type="catalytic activity">
    <reaction evidence="8">
        <text>dimethylallyl diphosphate + ADP = N(6)-(dimethylallyl)adenosine 5'-diphosphate + diphosphate</text>
        <dbReference type="Rhea" id="RHEA:36327"/>
        <dbReference type="ChEBI" id="CHEBI:33019"/>
        <dbReference type="ChEBI" id="CHEBI:57623"/>
        <dbReference type="ChEBI" id="CHEBI:73533"/>
        <dbReference type="ChEBI" id="CHEBI:456216"/>
        <dbReference type="EC" id="2.5.1.112"/>
    </reaction>
</comment>
<keyword evidence="3" id="KW-0203">Cytokinin biosynthesis</keyword>
<evidence type="ECO:0000256" key="2">
    <source>
        <dbReference type="ARBA" id="ARBA00022679"/>
    </source>
</evidence>
<evidence type="ECO:0000256" key="9">
    <source>
        <dbReference type="ARBA" id="ARBA00055191"/>
    </source>
</evidence>